<comment type="caution">
    <text evidence="8">The sequence shown here is derived from an EMBL/GenBank/DDBJ whole genome shotgun (WGS) entry which is preliminary data.</text>
</comment>
<name>A0A0V1PR99_9ASCO</name>
<dbReference type="GO" id="GO:0005634">
    <property type="term" value="C:nucleus"/>
    <property type="evidence" value="ECO:0007669"/>
    <property type="project" value="UniProtKB-SubCell"/>
</dbReference>
<keyword evidence="2" id="KW-0479">Metal-binding</keyword>
<dbReference type="EMBL" id="LMYN01000227">
    <property type="protein sequence ID" value="KRZ98692.1"/>
    <property type="molecule type" value="Genomic_DNA"/>
</dbReference>
<feature type="domain" description="Zn(2)-C6 fungal-type" evidence="7">
    <location>
        <begin position="13"/>
        <end position="45"/>
    </location>
</feature>
<keyword evidence="3" id="KW-0805">Transcription regulation</keyword>
<dbReference type="SMART" id="SM00906">
    <property type="entry name" value="Fungal_trans"/>
    <property type="match status" value="1"/>
</dbReference>
<evidence type="ECO:0000313" key="8">
    <source>
        <dbReference type="EMBL" id="KRZ98692.1"/>
    </source>
</evidence>
<proteinExistence type="predicted"/>
<dbReference type="Gene3D" id="4.10.240.10">
    <property type="entry name" value="Zn(2)-C6 fungal-type DNA-binding domain"/>
    <property type="match status" value="1"/>
</dbReference>
<dbReference type="InterPro" id="IPR001138">
    <property type="entry name" value="Zn2Cys6_DnaBD"/>
</dbReference>
<accession>A0A0V1PR99</accession>
<dbReference type="GO" id="GO:0006351">
    <property type="term" value="P:DNA-templated transcription"/>
    <property type="evidence" value="ECO:0007669"/>
    <property type="project" value="InterPro"/>
</dbReference>
<dbReference type="PROSITE" id="PS00463">
    <property type="entry name" value="ZN2_CY6_FUNGAL_1"/>
    <property type="match status" value="1"/>
</dbReference>
<keyword evidence="5" id="KW-0539">Nucleus</keyword>
<feature type="region of interest" description="Disordered" evidence="6">
    <location>
        <begin position="201"/>
        <end position="222"/>
    </location>
</feature>
<dbReference type="GO" id="GO:0003677">
    <property type="term" value="F:DNA binding"/>
    <property type="evidence" value="ECO:0007669"/>
    <property type="project" value="InterPro"/>
</dbReference>
<evidence type="ECO:0000256" key="2">
    <source>
        <dbReference type="ARBA" id="ARBA00022723"/>
    </source>
</evidence>
<gene>
    <name evidence="8" type="ORF">AC631_05549</name>
</gene>
<dbReference type="CDD" id="cd00067">
    <property type="entry name" value="GAL4"/>
    <property type="match status" value="1"/>
</dbReference>
<dbReference type="PANTHER" id="PTHR47338:SF5">
    <property type="entry name" value="ZN(II)2CYS6 TRANSCRIPTION FACTOR (EUROFUNG)"/>
    <property type="match status" value="1"/>
</dbReference>
<feature type="compositionally biased region" description="Polar residues" evidence="6">
    <location>
        <begin position="204"/>
        <end position="213"/>
    </location>
</feature>
<evidence type="ECO:0000256" key="1">
    <source>
        <dbReference type="ARBA" id="ARBA00004123"/>
    </source>
</evidence>
<evidence type="ECO:0000256" key="4">
    <source>
        <dbReference type="ARBA" id="ARBA00023163"/>
    </source>
</evidence>
<evidence type="ECO:0000256" key="5">
    <source>
        <dbReference type="ARBA" id="ARBA00023242"/>
    </source>
</evidence>
<dbReference type="PANTHER" id="PTHR47338">
    <property type="entry name" value="ZN(II)2CYS6 TRANSCRIPTION FACTOR (EUROFUNG)-RELATED"/>
    <property type="match status" value="1"/>
</dbReference>
<dbReference type="GeneID" id="26842558"/>
<keyword evidence="4" id="KW-0804">Transcription</keyword>
<dbReference type="InterPro" id="IPR007219">
    <property type="entry name" value="XnlR_reg_dom"/>
</dbReference>
<organism evidence="8 9">
    <name type="scientific">Debaryomyces fabryi</name>
    <dbReference type="NCBI Taxonomy" id="58627"/>
    <lineage>
        <taxon>Eukaryota</taxon>
        <taxon>Fungi</taxon>
        <taxon>Dikarya</taxon>
        <taxon>Ascomycota</taxon>
        <taxon>Saccharomycotina</taxon>
        <taxon>Pichiomycetes</taxon>
        <taxon>Debaryomycetaceae</taxon>
        <taxon>Debaryomyces</taxon>
    </lineage>
</organism>
<dbReference type="Pfam" id="PF04082">
    <property type="entry name" value="Fungal_trans"/>
    <property type="match status" value="1"/>
</dbReference>
<evidence type="ECO:0000256" key="6">
    <source>
        <dbReference type="SAM" id="MobiDB-lite"/>
    </source>
</evidence>
<dbReference type="Proteomes" id="UP000054251">
    <property type="component" value="Unassembled WGS sequence"/>
</dbReference>
<dbReference type="OrthoDB" id="39175at2759"/>
<comment type="subcellular location">
    <subcellularLocation>
        <location evidence="1">Nucleus</location>
    </subcellularLocation>
</comment>
<dbReference type="GO" id="GO:0008270">
    <property type="term" value="F:zinc ion binding"/>
    <property type="evidence" value="ECO:0007669"/>
    <property type="project" value="InterPro"/>
</dbReference>
<feature type="compositionally biased region" description="Low complexity" evidence="6">
    <location>
        <begin position="675"/>
        <end position="685"/>
    </location>
</feature>
<evidence type="ECO:0000259" key="7">
    <source>
        <dbReference type="PROSITE" id="PS50048"/>
    </source>
</evidence>
<dbReference type="AlphaFoldDB" id="A0A0V1PR99"/>
<dbReference type="GO" id="GO:0000981">
    <property type="term" value="F:DNA-binding transcription factor activity, RNA polymerase II-specific"/>
    <property type="evidence" value="ECO:0007669"/>
    <property type="project" value="InterPro"/>
</dbReference>
<reference evidence="8 9" key="1">
    <citation type="submission" date="2015-11" db="EMBL/GenBank/DDBJ databases">
        <title>The genome of Debaryomyces fabryi.</title>
        <authorList>
            <person name="Tafer H."/>
            <person name="Lopandic K."/>
        </authorList>
    </citation>
    <scope>NUCLEOTIDE SEQUENCE [LARGE SCALE GENOMIC DNA]</scope>
    <source>
        <strain evidence="8 9">CBS 789</strain>
    </source>
</reference>
<dbReference type="CDD" id="cd12148">
    <property type="entry name" value="fungal_TF_MHR"/>
    <property type="match status" value="1"/>
</dbReference>
<evidence type="ECO:0000256" key="3">
    <source>
        <dbReference type="ARBA" id="ARBA00023015"/>
    </source>
</evidence>
<dbReference type="InterPro" id="IPR036864">
    <property type="entry name" value="Zn2-C6_fun-type_DNA-bd_sf"/>
</dbReference>
<dbReference type="PROSITE" id="PS50048">
    <property type="entry name" value="ZN2_CY6_FUNGAL_2"/>
    <property type="match status" value="1"/>
</dbReference>
<dbReference type="Pfam" id="PF00172">
    <property type="entry name" value="Zn_clus"/>
    <property type="match status" value="1"/>
</dbReference>
<dbReference type="SUPFAM" id="SSF57701">
    <property type="entry name" value="Zn2/Cys6 DNA-binding domain"/>
    <property type="match status" value="1"/>
</dbReference>
<sequence length="725" mass="83200">MPPLSKKNRSSVACNLCRECKLRCNNNNDGRPCRRCDSLKLSCTYTLKKSQIYKKNLSKIPHNIRKTKSNYTNRNNQNKEDVGVVLPEKWILMEVAEIFFKNQYKGIFPFVHKSTLISFLKSNEFDPKTYINEYNHKFFKASFSNSLKYPDPILLLAILGLCSRLHPVLSEIYGGFSETDEPELFVPDTLYYKTMNGNIRHESSSNTERSSPKTPYEVDSDLDNASNASNYFGWHARNLLKDVFDSPTIQRIQSLTLLSSHEWGEGNTSRSYLYIGIAARMALVLGLGEEKNLCDDDDNADEGDDVSRVISVECKRRTVWSVYMMDRCNSSGRERSPAIRIEEIRIKLPSTEDDFIFGKESSAQTYAGLISNIEDKNIQELSRTSFYGFTIVLFEIWSKIAKWVGEIGGKYETIPPWDPNSTFFKLSAELDSIQSAFPRHLVYNSFNLEAHISQGSAPNFGYLHGLSFLCRIFLNREYLFCDPDSFTFHWWRNSVNILMISVEKLSTLINNLKLRDLMVIAPFTGFELFSAAVTGLYFYAFPSDIIIKNYPFIIDEIVPVDSEEVRNMKEKFKTMSLDNIQGLRTWSNVWGLGKKWYNLAKFLQEEFETFRINSSNSPTTIQNETIRHTMHDYGNGEVQEVYNPKRHRNIKLVNSLLKNKVPVSPAHNGDIPLNSSDSTPDTDTTNKNVFKDDVMLNYISSPALNFLQSFDSASIFPGWNDNLEI</sequence>
<keyword evidence="9" id="KW-1185">Reference proteome</keyword>
<dbReference type="SMART" id="SM00066">
    <property type="entry name" value="GAL4"/>
    <property type="match status" value="1"/>
</dbReference>
<feature type="region of interest" description="Disordered" evidence="6">
    <location>
        <begin position="661"/>
        <end position="686"/>
    </location>
</feature>
<protein>
    <recommendedName>
        <fullName evidence="7">Zn(2)-C6 fungal-type domain-containing protein</fullName>
    </recommendedName>
</protein>
<evidence type="ECO:0000313" key="9">
    <source>
        <dbReference type="Proteomes" id="UP000054251"/>
    </source>
</evidence>
<dbReference type="RefSeq" id="XP_015464795.1">
    <property type="nucleotide sequence ID" value="XM_015614378.1"/>
</dbReference>
<dbReference type="InterPro" id="IPR050815">
    <property type="entry name" value="TF_fung"/>
</dbReference>